<dbReference type="Proteomes" id="UP000324832">
    <property type="component" value="Unassembled WGS sequence"/>
</dbReference>
<evidence type="ECO:0000313" key="2">
    <source>
        <dbReference type="EMBL" id="VVC98494.1"/>
    </source>
</evidence>
<feature type="compositionally biased region" description="Polar residues" evidence="1">
    <location>
        <begin position="44"/>
        <end position="53"/>
    </location>
</feature>
<accession>A0A5E4QJP3</accession>
<name>A0A5E4QJP3_9NEOP</name>
<protein>
    <submittedName>
        <fullName evidence="2">Uncharacterized protein</fullName>
    </submittedName>
</protein>
<dbReference type="EMBL" id="FZQP02003590">
    <property type="protein sequence ID" value="VVC98494.1"/>
    <property type="molecule type" value="Genomic_DNA"/>
</dbReference>
<feature type="region of interest" description="Disordered" evidence="1">
    <location>
        <begin position="1"/>
        <end position="59"/>
    </location>
</feature>
<gene>
    <name evidence="2" type="ORF">LSINAPIS_LOCUS9568</name>
</gene>
<organism evidence="2 3">
    <name type="scientific">Leptidea sinapis</name>
    <dbReference type="NCBI Taxonomy" id="189913"/>
    <lineage>
        <taxon>Eukaryota</taxon>
        <taxon>Metazoa</taxon>
        <taxon>Ecdysozoa</taxon>
        <taxon>Arthropoda</taxon>
        <taxon>Hexapoda</taxon>
        <taxon>Insecta</taxon>
        <taxon>Pterygota</taxon>
        <taxon>Neoptera</taxon>
        <taxon>Endopterygota</taxon>
        <taxon>Lepidoptera</taxon>
        <taxon>Glossata</taxon>
        <taxon>Ditrysia</taxon>
        <taxon>Papilionoidea</taxon>
        <taxon>Pieridae</taxon>
        <taxon>Dismorphiinae</taxon>
        <taxon>Leptidea</taxon>
    </lineage>
</organism>
<keyword evidence="3" id="KW-1185">Reference proteome</keyword>
<reference evidence="2 3" key="1">
    <citation type="submission" date="2017-07" db="EMBL/GenBank/DDBJ databases">
        <authorList>
            <person name="Talla V."/>
            <person name="Backstrom N."/>
        </authorList>
    </citation>
    <scope>NUCLEOTIDE SEQUENCE [LARGE SCALE GENOMIC DNA]</scope>
</reference>
<sequence>MFLTLESLEQDLGDEMKGMKPKGPNIGSDPDPTHPGRGKGGNNGRASNPNSDATLRGPP</sequence>
<evidence type="ECO:0000256" key="1">
    <source>
        <dbReference type="SAM" id="MobiDB-lite"/>
    </source>
</evidence>
<evidence type="ECO:0000313" key="3">
    <source>
        <dbReference type="Proteomes" id="UP000324832"/>
    </source>
</evidence>
<proteinExistence type="predicted"/>
<dbReference type="AlphaFoldDB" id="A0A5E4QJP3"/>